<dbReference type="InterPro" id="IPR002161">
    <property type="entry name" value="PdxT/SNO"/>
</dbReference>
<evidence type="ECO:0000313" key="14">
    <source>
        <dbReference type="Proteomes" id="UP000002620"/>
    </source>
</evidence>
<dbReference type="UniPathway" id="UPA00245"/>
<keyword evidence="14" id="KW-1185">Reference proteome</keyword>
<comment type="similarity">
    <text evidence="1 10">Belongs to the glutaminase PdxT/SNO family.</text>
</comment>
<feature type="binding site" evidence="10 12">
    <location>
        <position position="109"/>
    </location>
    <ligand>
        <name>L-glutamine</name>
        <dbReference type="ChEBI" id="CHEBI:58359"/>
    </ligand>
</feature>
<dbReference type="GO" id="GO:1903600">
    <property type="term" value="C:glutaminase complex"/>
    <property type="evidence" value="ECO:0007669"/>
    <property type="project" value="TreeGrafter"/>
</dbReference>
<dbReference type="EC" id="4.3.3.6" evidence="10"/>
<proteinExistence type="inferred from homology"/>
<dbReference type="GO" id="GO:0004359">
    <property type="term" value="F:glutaminase activity"/>
    <property type="evidence" value="ECO:0007669"/>
    <property type="project" value="UniProtKB-UniRule"/>
</dbReference>
<evidence type="ECO:0000313" key="13">
    <source>
        <dbReference type="EMBL" id="ACX51185.1"/>
    </source>
</evidence>
<keyword evidence="5 10" id="KW-0456">Lyase</keyword>
<sequence length="194" mass="21434">MVGHMRVGILALQGAFREHAQTLGRLGVETRLVRRPAELEEIEALVIPGGESTTIGRLLFEFSLVDKLLAKAKEGLPVFGTCAGMVLMAREIEGIEQRTLGLMDITVRRNAFGRQVESFEADLQIPVLGDKPFRGVFIRAPFVTRVGAGVEVLAEFEGKPVLVRQGKLLACAFHPELTNDLRLHRYFLEEVAKA</sequence>
<evidence type="ECO:0000256" key="6">
    <source>
        <dbReference type="ARBA" id="ARBA00047992"/>
    </source>
</evidence>
<dbReference type="Gene3D" id="3.40.50.880">
    <property type="match status" value="1"/>
</dbReference>
<evidence type="ECO:0000256" key="8">
    <source>
        <dbReference type="ARBA" id="ARBA00054599"/>
    </source>
</evidence>
<keyword evidence="2 10" id="KW-0378">Hydrolase</keyword>
<keyword evidence="3 10" id="KW-0663">Pyridoxal phosphate</keyword>
<dbReference type="KEGG" id="adg:Adeg_0008"/>
<feature type="active site" description="Charge relay system" evidence="10 11">
    <location>
        <position position="176"/>
    </location>
</feature>
<dbReference type="GO" id="GO:0036381">
    <property type="term" value="F:pyridoxal 5'-phosphate synthase (glutamine hydrolysing) activity"/>
    <property type="evidence" value="ECO:0007669"/>
    <property type="project" value="UniProtKB-UniRule"/>
</dbReference>
<dbReference type="CDD" id="cd01749">
    <property type="entry name" value="GATase1_PB"/>
    <property type="match status" value="1"/>
</dbReference>
<dbReference type="PIRSF" id="PIRSF005639">
    <property type="entry name" value="Glut_amidoT_SNO"/>
    <property type="match status" value="1"/>
</dbReference>
<evidence type="ECO:0000256" key="11">
    <source>
        <dbReference type="PIRSR" id="PIRSR005639-1"/>
    </source>
</evidence>
<dbReference type="HOGENOM" id="CLU_069674_2_0_9"/>
<dbReference type="EC" id="3.5.1.2" evidence="10"/>
<comment type="subunit">
    <text evidence="9 10">In the presence of PdxS, forms a dodecamer of heterodimers. Only shows activity in the heterodimer.</text>
</comment>
<keyword evidence="4 10" id="KW-0315">Glutamine amidotransferase</keyword>
<dbReference type="Proteomes" id="UP000002620">
    <property type="component" value="Chromosome"/>
</dbReference>
<dbReference type="PANTHER" id="PTHR31559:SF0">
    <property type="entry name" value="PYRIDOXAL 5'-PHOSPHATE SYNTHASE SUBUNIT SNO1-RELATED"/>
    <property type="match status" value="1"/>
</dbReference>
<feature type="active site" description="Charge relay system" evidence="10 11">
    <location>
        <position position="174"/>
    </location>
</feature>
<evidence type="ECO:0000256" key="7">
    <source>
        <dbReference type="ARBA" id="ARBA00049534"/>
    </source>
</evidence>
<reference evidence="13 14" key="1">
    <citation type="submission" date="2009-10" db="EMBL/GenBank/DDBJ databases">
        <title>Complete sequence of chromosome of Ammonifex degensii KC4.</title>
        <authorList>
            <consortium name="US DOE Joint Genome Institute"/>
            <person name="Kerfeld C."/>
            <person name="Goodner B."/>
            <person name="Huber H."/>
            <person name="Stetter K."/>
            <person name="Lucas S."/>
            <person name="Copeland A."/>
            <person name="Lapidus A."/>
            <person name="Glavina del Rio T."/>
            <person name="Dalin E."/>
            <person name="Tice H."/>
            <person name="Bruce D."/>
            <person name="Goodwin L."/>
            <person name="Pitluck S."/>
            <person name="Saunders E."/>
            <person name="Brettin T."/>
            <person name="Detter J.C."/>
            <person name="Han C."/>
            <person name="Larimer F."/>
            <person name="Land M."/>
            <person name="Hauser L."/>
            <person name="Kyrpides N."/>
            <person name="Ovchinnikova G."/>
            <person name="Richardson P."/>
        </authorList>
    </citation>
    <scope>NUCLEOTIDE SEQUENCE [LARGE SCALE GENOMIC DNA]</scope>
    <source>
        <strain evidence="14">DSM 10501 / KC4</strain>
    </source>
</reference>
<dbReference type="InterPro" id="IPR021196">
    <property type="entry name" value="PdxT/SNO_CS"/>
</dbReference>
<gene>
    <name evidence="10" type="primary">pdxT</name>
    <name evidence="13" type="ordered locus">Adeg_0008</name>
</gene>
<dbReference type="PROSITE" id="PS01236">
    <property type="entry name" value="PDXT_SNO_1"/>
    <property type="match status" value="1"/>
</dbReference>
<dbReference type="InterPro" id="IPR029062">
    <property type="entry name" value="Class_I_gatase-like"/>
</dbReference>
<dbReference type="GO" id="GO:0005829">
    <property type="term" value="C:cytosol"/>
    <property type="evidence" value="ECO:0007669"/>
    <property type="project" value="TreeGrafter"/>
</dbReference>
<comment type="catalytic activity">
    <reaction evidence="7 10">
        <text>L-glutamine + H2O = L-glutamate + NH4(+)</text>
        <dbReference type="Rhea" id="RHEA:15889"/>
        <dbReference type="ChEBI" id="CHEBI:15377"/>
        <dbReference type="ChEBI" id="CHEBI:28938"/>
        <dbReference type="ChEBI" id="CHEBI:29985"/>
        <dbReference type="ChEBI" id="CHEBI:58359"/>
        <dbReference type="EC" id="3.5.1.2"/>
    </reaction>
</comment>
<dbReference type="AlphaFoldDB" id="C9RA76"/>
<evidence type="ECO:0000256" key="9">
    <source>
        <dbReference type="ARBA" id="ARBA00064749"/>
    </source>
</evidence>
<evidence type="ECO:0000256" key="2">
    <source>
        <dbReference type="ARBA" id="ARBA00022801"/>
    </source>
</evidence>
<feature type="binding site" evidence="10 12">
    <location>
        <begin position="138"/>
        <end position="139"/>
    </location>
    <ligand>
        <name>L-glutamine</name>
        <dbReference type="ChEBI" id="CHEBI:58359"/>
    </ligand>
</feature>
<evidence type="ECO:0000256" key="1">
    <source>
        <dbReference type="ARBA" id="ARBA00008345"/>
    </source>
</evidence>
<dbReference type="EMBL" id="CP001785">
    <property type="protein sequence ID" value="ACX51185.1"/>
    <property type="molecule type" value="Genomic_DNA"/>
</dbReference>
<dbReference type="Pfam" id="PF01174">
    <property type="entry name" value="SNO"/>
    <property type="match status" value="1"/>
</dbReference>
<dbReference type="PROSITE" id="PS51130">
    <property type="entry name" value="PDXT_SNO_2"/>
    <property type="match status" value="1"/>
</dbReference>
<feature type="active site" description="Nucleophile" evidence="10 11">
    <location>
        <position position="82"/>
    </location>
</feature>
<dbReference type="eggNOG" id="COG0311">
    <property type="taxonomic scope" value="Bacteria"/>
</dbReference>
<evidence type="ECO:0000256" key="12">
    <source>
        <dbReference type="PIRSR" id="PIRSR005639-2"/>
    </source>
</evidence>
<name>C9RA76_AMMDK</name>
<dbReference type="GO" id="GO:0008614">
    <property type="term" value="P:pyridoxine metabolic process"/>
    <property type="evidence" value="ECO:0007669"/>
    <property type="project" value="TreeGrafter"/>
</dbReference>
<comment type="catalytic activity">
    <reaction evidence="6 10">
        <text>aldehydo-D-ribose 5-phosphate + D-glyceraldehyde 3-phosphate + L-glutamine = pyridoxal 5'-phosphate + L-glutamate + phosphate + 3 H2O + H(+)</text>
        <dbReference type="Rhea" id="RHEA:31507"/>
        <dbReference type="ChEBI" id="CHEBI:15377"/>
        <dbReference type="ChEBI" id="CHEBI:15378"/>
        <dbReference type="ChEBI" id="CHEBI:29985"/>
        <dbReference type="ChEBI" id="CHEBI:43474"/>
        <dbReference type="ChEBI" id="CHEBI:58273"/>
        <dbReference type="ChEBI" id="CHEBI:58359"/>
        <dbReference type="ChEBI" id="CHEBI:59776"/>
        <dbReference type="ChEBI" id="CHEBI:597326"/>
        <dbReference type="EC" id="4.3.3.6"/>
    </reaction>
</comment>
<protein>
    <recommendedName>
        <fullName evidence="10">Pyridoxal 5'-phosphate synthase subunit PdxT</fullName>
        <ecNumber evidence="10">4.3.3.6</ecNumber>
    </recommendedName>
    <alternativeName>
        <fullName evidence="10">Pdx2</fullName>
    </alternativeName>
    <alternativeName>
        <fullName evidence="10">Pyridoxal 5'-phosphate synthase glutaminase subunit</fullName>
        <ecNumber evidence="10">3.5.1.2</ecNumber>
    </alternativeName>
</protein>
<dbReference type="PROSITE" id="PS51273">
    <property type="entry name" value="GATASE_TYPE_1"/>
    <property type="match status" value="1"/>
</dbReference>
<dbReference type="FunFam" id="3.40.50.880:FF:000010">
    <property type="entry name" value="uncharacterized protein LOC100176842 isoform X2"/>
    <property type="match status" value="1"/>
</dbReference>
<comment type="pathway">
    <text evidence="10">Cofactor biosynthesis; pyridoxal 5'-phosphate biosynthesis.</text>
</comment>
<comment type="function">
    <text evidence="8 10">Catalyzes the hydrolysis of glutamine to glutamate and ammonia as part of the biosynthesis of pyridoxal 5'-phosphate. The resulting ammonia molecule is channeled to the active site of PdxS.</text>
</comment>
<dbReference type="GO" id="GO:0042823">
    <property type="term" value="P:pyridoxal phosphate biosynthetic process"/>
    <property type="evidence" value="ECO:0007669"/>
    <property type="project" value="UniProtKB-UniRule"/>
</dbReference>
<dbReference type="PANTHER" id="PTHR31559">
    <property type="entry name" value="PYRIDOXAL 5'-PHOSPHATE SYNTHASE SUBUNIT SNO"/>
    <property type="match status" value="1"/>
</dbReference>
<dbReference type="NCBIfam" id="TIGR03800">
    <property type="entry name" value="PLP_synth_Pdx2"/>
    <property type="match status" value="1"/>
</dbReference>
<accession>C9RA76</accession>
<feature type="binding site" evidence="10 12">
    <location>
        <begin position="50"/>
        <end position="52"/>
    </location>
    <ligand>
        <name>L-glutamine</name>
        <dbReference type="ChEBI" id="CHEBI:58359"/>
    </ligand>
</feature>
<evidence type="ECO:0000256" key="3">
    <source>
        <dbReference type="ARBA" id="ARBA00022898"/>
    </source>
</evidence>
<evidence type="ECO:0000256" key="5">
    <source>
        <dbReference type="ARBA" id="ARBA00023239"/>
    </source>
</evidence>
<dbReference type="PROSITE" id="PS51274">
    <property type="entry name" value="GATASE_COBBQ"/>
    <property type="match status" value="1"/>
</dbReference>
<evidence type="ECO:0000256" key="4">
    <source>
        <dbReference type="ARBA" id="ARBA00022962"/>
    </source>
</evidence>
<dbReference type="MEROPS" id="C26.A32"/>
<evidence type="ECO:0000256" key="10">
    <source>
        <dbReference type="HAMAP-Rule" id="MF_01615"/>
    </source>
</evidence>
<dbReference type="HAMAP" id="MF_01615">
    <property type="entry name" value="PdxT"/>
    <property type="match status" value="1"/>
</dbReference>
<dbReference type="SUPFAM" id="SSF52317">
    <property type="entry name" value="Class I glutamine amidotransferase-like"/>
    <property type="match status" value="1"/>
</dbReference>
<organism evidence="13 14">
    <name type="scientific">Ammonifex degensii (strain DSM 10501 / KC4)</name>
    <dbReference type="NCBI Taxonomy" id="429009"/>
    <lineage>
        <taxon>Bacteria</taxon>
        <taxon>Bacillati</taxon>
        <taxon>Bacillota</taxon>
        <taxon>Clostridia</taxon>
        <taxon>Thermoanaerobacterales</taxon>
        <taxon>Thermoanaerobacteraceae</taxon>
        <taxon>Ammonifex</taxon>
    </lineage>
</organism>
<dbReference type="STRING" id="429009.Adeg_0008"/>
<dbReference type="GO" id="GO:0006543">
    <property type="term" value="P:L-glutamine catabolic process"/>
    <property type="evidence" value="ECO:0007669"/>
    <property type="project" value="UniProtKB-UniRule"/>
</dbReference>